<dbReference type="InterPro" id="IPR006054">
    <property type="entry name" value="DnaQ"/>
</dbReference>
<dbReference type="RefSeq" id="WP_115593765.1">
    <property type="nucleotide sequence ID" value="NZ_QRHA01000008.1"/>
</dbReference>
<dbReference type="InterPro" id="IPR013520">
    <property type="entry name" value="Ribonucl_H"/>
</dbReference>
<dbReference type="GO" id="GO:0003887">
    <property type="term" value="F:DNA-directed DNA polymerase activity"/>
    <property type="evidence" value="ECO:0007669"/>
    <property type="project" value="UniProtKB-EC"/>
</dbReference>
<comment type="cofactor">
    <cofactor evidence="1">
        <name>Mg(2+)</name>
        <dbReference type="ChEBI" id="CHEBI:18420"/>
    </cofactor>
</comment>
<dbReference type="PANTHER" id="PTHR30231">
    <property type="entry name" value="DNA POLYMERASE III SUBUNIT EPSILON"/>
    <property type="match status" value="1"/>
</dbReference>
<evidence type="ECO:0000256" key="1">
    <source>
        <dbReference type="ARBA" id="ARBA00001946"/>
    </source>
</evidence>
<dbReference type="Pfam" id="PF21315">
    <property type="entry name" value="FAN1_HTH"/>
    <property type="match status" value="1"/>
</dbReference>
<dbReference type="SUPFAM" id="SSF53098">
    <property type="entry name" value="Ribonuclease H-like"/>
    <property type="match status" value="1"/>
</dbReference>
<dbReference type="InterPro" id="IPR011856">
    <property type="entry name" value="tRNA_endonuc-like_dom_sf"/>
</dbReference>
<comment type="function">
    <text evidence="6">DNA polymerase III is a complex, multichain enzyme responsible for most of the replicative synthesis in bacteria. The epsilon subunit contain the editing function and is a proofreading 3'-5' exonuclease.</text>
</comment>
<dbReference type="NCBIfam" id="TIGR00573">
    <property type="entry name" value="dnaq"/>
    <property type="match status" value="1"/>
</dbReference>
<dbReference type="SMART" id="SM00990">
    <property type="entry name" value="VRR_NUC"/>
    <property type="match status" value="1"/>
</dbReference>
<organism evidence="11 12">
    <name type="scientific">Alteromonas aestuariivivens</name>
    <dbReference type="NCBI Taxonomy" id="1938339"/>
    <lineage>
        <taxon>Bacteria</taxon>
        <taxon>Pseudomonadati</taxon>
        <taxon>Pseudomonadota</taxon>
        <taxon>Gammaproteobacteria</taxon>
        <taxon>Alteromonadales</taxon>
        <taxon>Alteromonadaceae</taxon>
        <taxon>Alteromonas/Salinimonas group</taxon>
        <taxon>Alteromonas</taxon>
    </lineage>
</organism>
<dbReference type="EMBL" id="QRHA01000008">
    <property type="protein sequence ID" value="RDV24896.1"/>
    <property type="molecule type" value="Genomic_DNA"/>
</dbReference>
<evidence type="ECO:0000313" key="11">
    <source>
        <dbReference type="EMBL" id="RDV24896.1"/>
    </source>
</evidence>
<evidence type="ECO:0000256" key="2">
    <source>
        <dbReference type="ARBA" id="ARBA00012417"/>
    </source>
</evidence>
<keyword evidence="4" id="KW-0378">Hydrolase</keyword>
<evidence type="ECO:0000256" key="4">
    <source>
        <dbReference type="ARBA" id="ARBA00022801"/>
    </source>
</evidence>
<dbReference type="GO" id="GO:0008408">
    <property type="term" value="F:3'-5' exonuclease activity"/>
    <property type="evidence" value="ECO:0007669"/>
    <property type="project" value="TreeGrafter"/>
</dbReference>
<dbReference type="PANTHER" id="PTHR30231:SF41">
    <property type="entry name" value="DNA POLYMERASE III SUBUNIT EPSILON"/>
    <property type="match status" value="1"/>
</dbReference>
<reference evidence="12" key="1">
    <citation type="submission" date="2018-08" db="EMBL/GenBank/DDBJ databases">
        <authorList>
            <person name="Zhang J."/>
            <person name="Du Z.-J."/>
        </authorList>
    </citation>
    <scope>NUCLEOTIDE SEQUENCE [LARGE SCALE GENOMIC DNA]</scope>
    <source>
        <strain evidence="12">KCTC 52655</strain>
    </source>
</reference>
<proteinExistence type="predicted"/>
<evidence type="ECO:0000256" key="8">
    <source>
        <dbReference type="ARBA" id="ARBA00049244"/>
    </source>
</evidence>
<evidence type="ECO:0000256" key="7">
    <source>
        <dbReference type="ARBA" id="ARBA00026073"/>
    </source>
</evidence>
<accession>A0A3D8M5G3</accession>
<dbReference type="SMART" id="SM00479">
    <property type="entry name" value="EXOIII"/>
    <property type="match status" value="1"/>
</dbReference>
<keyword evidence="12" id="KW-1185">Reference proteome</keyword>
<dbReference type="GO" id="GO:0005829">
    <property type="term" value="C:cytosol"/>
    <property type="evidence" value="ECO:0007669"/>
    <property type="project" value="TreeGrafter"/>
</dbReference>
<dbReference type="Gene3D" id="3.40.1350.10">
    <property type="match status" value="1"/>
</dbReference>
<feature type="domain" description="Exonuclease" evidence="9">
    <location>
        <begin position="543"/>
        <end position="708"/>
    </location>
</feature>
<name>A0A3D8M5G3_9ALTE</name>
<evidence type="ECO:0000259" key="10">
    <source>
        <dbReference type="SMART" id="SM00990"/>
    </source>
</evidence>
<dbReference type="CDD" id="cd06127">
    <property type="entry name" value="DEDDh"/>
    <property type="match status" value="1"/>
</dbReference>
<comment type="caution">
    <text evidence="11">The sequence shown here is derived from an EMBL/GenBank/DDBJ whole genome shotgun (WGS) entry which is preliminary data.</text>
</comment>
<dbReference type="AlphaFoldDB" id="A0A3D8M5G3"/>
<dbReference type="Pfam" id="PF08774">
    <property type="entry name" value="VRR_NUC"/>
    <property type="match status" value="1"/>
</dbReference>
<dbReference type="Pfam" id="PF00929">
    <property type="entry name" value="RNase_T"/>
    <property type="match status" value="1"/>
</dbReference>
<protein>
    <recommendedName>
        <fullName evidence="2">DNA-directed DNA polymerase</fullName>
        <ecNumber evidence="2">2.7.7.7</ecNumber>
    </recommendedName>
</protein>
<keyword evidence="5" id="KW-0269">Exonuclease</keyword>
<dbReference type="Gene3D" id="3.30.420.10">
    <property type="entry name" value="Ribonuclease H-like superfamily/Ribonuclease H"/>
    <property type="match status" value="1"/>
</dbReference>
<dbReference type="FunFam" id="3.30.420.10:FF:000045">
    <property type="entry name" value="3'-5' exonuclease DinG"/>
    <property type="match status" value="1"/>
</dbReference>
<dbReference type="OrthoDB" id="9803913at2"/>
<evidence type="ECO:0000256" key="6">
    <source>
        <dbReference type="ARBA" id="ARBA00025483"/>
    </source>
</evidence>
<evidence type="ECO:0000313" key="12">
    <source>
        <dbReference type="Proteomes" id="UP000256561"/>
    </source>
</evidence>
<keyword evidence="3" id="KW-0540">Nuclease</keyword>
<dbReference type="InterPro" id="IPR049125">
    <property type="entry name" value="FAN1-like_WH"/>
</dbReference>
<comment type="catalytic activity">
    <reaction evidence="8">
        <text>DNA(n) + a 2'-deoxyribonucleoside 5'-triphosphate = DNA(n+1) + diphosphate</text>
        <dbReference type="Rhea" id="RHEA:22508"/>
        <dbReference type="Rhea" id="RHEA-COMP:17339"/>
        <dbReference type="Rhea" id="RHEA-COMP:17340"/>
        <dbReference type="ChEBI" id="CHEBI:33019"/>
        <dbReference type="ChEBI" id="CHEBI:61560"/>
        <dbReference type="ChEBI" id="CHEBI:173112"/>
        <dbReference type="EC" id="2.7.7.7"/>
    </reaction>
</comment>
<dbReference type="InterPro" id="IPR012337">
    <property type="entry name" value="RNaseH-like_sf"/>
</dbReference>
<comment type="subunit">
    <text evidence="7">DNA polymerase III contains a core (composed of alpha, epsilon and theta chains) that associates with a tau subunit. This core dimerizes to form the POLIII' complex. PolIII' associates with the gamma complex (composed of gamma, delta, delta', psi and chi chains) and with the beta chain to form the complete DNA polymerase III complex.</text>
</comment>
<evidence type="ECO:0000256" key="3">
    <source>
        <dbReference type="ARBA" id="ARBA00022722"/>
    </source>
</evidence>
<dbReference type="InterPro" id="IPR014883">
    <property type="entry name" value="VRR_NUC"/>
</dbReference>
<dbReference type="GO" id="GO:0003677">
    <property type="term" value="F:DNA binding"/>
    <property type="evidence" value="ECO:0007669"/>
    <property type="project" value="InterPro"/>
</dbReference>
<feature type="domain" description="VRR-NUC" evidence="10">
    <location>
        <begin position="424"/>
        <end position="536"/>
    </location>
</feature>
<evidence type="ECO:0000259" key="9">
    <source>
        <dbReference type="SMART" id="SM00479"/>
    </source>
</evidence>
<dbReference type="InterPro" id="IPR036397">
    <property type="entry name" value="RNaseH_sf"/>
</dbReference>
<evidence type="ECO:0000256" key="5">
    <source>
        <dbReference type="ARBA" id="ARBA00022839"/>
    </source>
</evidence>
<dbReference type="EC" id="2.7.7.7" evidence="2"/>
<sequence>MKKILPERYYLAHFHEFLAFFEGPSKALLGERELQFIQQFQKLNDDSQCIIARAANRKYAIINREQFNYAEINQPQQHIDELREAGWLSPLQQAHIRDVAGVLTKADLLELLTYYEPSKGLSSLTKPDLAARLESWVVQQGWPEEFQSERFFVRAFDDVLRFLLFLYFGHTRGRLNQFSMRDLGVMRTRADASTPQARFESHEQAIVAFYYASRIDDLPCLNLSELEALARAGFPEADGQAAFMLRSSFLYKLALKLLSEQRELALGLLLRSGSDAARERWIRERYKDGHRDEVKVALEAILDSPDSENLSVFAEDFYQRKFHQKRTSLLTDMLRSASRSVQLDISQNDNVEQAVIGWYRRRNVAAWRTENRLWRSLFGLTFWPLLYEKSALVNEFDRRPVCLKENRFYASYRKEIDALLQQFSSAEALFGHVSAVAARHFGKVNSLFMWNSDLLELLGVLLKYAPYPAVSTILKAMSEDFDGLSDGFPDIMVLENEQLRFEEIKAPGDQIRRNQWVSIQKLQQAGFCVQVTQVEWVRDPLQPYVVVDIETTGGQSRYHRITEIGMVKLVAGQEVARWQSLINPQRHIPAAITRLTGIDNSLVEDAPVFAEVADEIEEFTRDSVFVAHNVNFDYGFIKQEFARLERDFRRPKLCTVREMRRVEPGLASYSLANLTAHFNIRMERHHRALSDALAAAELLRYAQQQETSG</sequence>
<gene>
    <name evidence="11" type="ORF">DXV75_12575</name>
</gene>
<dbReference type="Proteomes" id="UP000256561">
    <property type="component" value="Unassembled WGS sequence"/>
</dbReference>
<dbReference type="GO" id="GO:0045004">
    <property type="term" value="P:DNA replication proofreading"/>
    <property type="evidence" value="ECO:0007669"/>
    <property type="project" value="TreeGrafter"/>
</dbReference>